<dbReference type="GO" id="GO:0004252">
    <property type="term" value="F:serine-type endopeptidase activity"/>
    <property type="evidence" value="ECO:0007669"/>
    <property type="project" value="InterPro"/>
</dbReference>
<dbReference type="SMART" id="SM00135">
    <property type="entry name" value="LY"/>
    <property type="match status" value="2"/>
</dbReference>
<keyword evidence="5" id="KW-1185">Reference proteome</keyword>
<gene>
    <name evidence="3" type="ORF">ZHAS_00013098</name>
</gene>
<dbReference type="InterPro" id="IPR000033">
    <property type="entry name" value="LDLR_classB_rpt"/>
</dbReference>
<dbReference type="GO" id="GO:0006508">
    <property type="term" value="P:proteolysis"/>
    <property type="evidence" value="ECO:0007669"/>
    <property type="project" value="InterPro"/>
</dbReference>
<dbReference type="AlphaFoldDB" id="A0A084W4J9"/>
<evidence type="ECO:0000313" key="4">
    <source>
        <dbReference type="EnsemblMetazoa" id="ASIC013098-PA"/>
    </source>
</evidence>
<dbReference type="EMBL" id="KE525299">
    <property type="protein sequence ID" value="KFB45143.1"/>
    <property type="molecule type" value="Genomic_DNA"/>
</dbReference>
<dbReference type="SUPFAM" id="SSF50494">
    <property type="entry name" value="Trypsin-like serine proteases"/>
    <property type="match status" value="1"/>
</dbReference>
<reference evidence="4" key="2">
    <citation type="submission" date="2020-05" db="UniProtKB">
        <authorList>
            <consortium name="EnsemblMetazoa"/>
        </authorList>
    </citation>
    <scope>IDENTIFICATION</scope>
</reference>
<evidence type="ECO:0000313" key="3">
    <source>
        <dbReference type="EMBL" id="KFB45143.1"/>
    </source>
</evidence>
<comment type="similarity">
    <text evidence="1">Belongs to the peptidase S1 family. CLIP subfamily.</text>
</comment>
<protein>
    <submittedName>
        <fullName evidence="3">AGAP013252-PA-like protein</fullName>
    </submittedName>
</protein>
<dbReference type="EMBL" id="ATLV01020342">
    <property type="status" value="NOT_ANNOTATED_CDS"/>
    <property type="molecule type" value="Genomic_DNA"/>
</dbReference>
<dbReference type="PANTHER" id="PTHR24260">
    <property type="match status" value="1"/>
</dbReference>
<dbReference type="PROSITE" id="PS50240">
    <property type="entry name" value="TRYPSIN_DOM"/>
    <property type="match status" value="1"/>
</dbReference>
<sequence>MYFQFGTAHCISEHSQLQRLDRISVHVGREDLNLNTTYLQVLNVSQLIIYPEHDGRSLKKDIGIIMLSTYITMSDYVQPACIWNLDDDFEFRFNGSTGIVIGFGLTEAGKVSEHLQQAELIAVDGITCLMSNPHALATVLNHHTYCAKGKQGAKADRGDSGGGMFYELNGTWYVRGVVSFTTIERYYETGAYTVFSDVRMFRGWILRYSSRAEWLKNLKPCNGSLNDNESVCNVANRFEHGFLITGDRNDIISIPTNGGKGEIIIPGSNDSLTGRSYDCTEGRIYFIDDGHIFSVNYDGSHRKSFFNDTKYDRARRKIYSSLTIDWVSRRLYTQLGGEGIWVVSMDNTQIRTILHKGNRICCPIVDPMKSKLYWLRYSKAGSYIK</sequence>
<dbReference type="VEuPathDB" id="VectorBase:ASIS002858"/>
<dbReference type="VEuPathDB" id="VectorBase:ASIC013098"/>
<reference evidence="3 5" key="1">
    <citation type="journal article" date="2014" name="BMC Genomics">
        <title>Genome sequence of Anopheles sinensis provides insight into genetics basis of mosquito competence for malaria parasites.</title>
        <authorList>
            <person name="Zhou D."/>
            <person name="Zhang D."/>
            <person name="Ding G."/>
            <person name="Shi L."/>
            <person name="Hou Q."/>
            <person name="Ye Y."/>
            <person name="Xu Y."/>
            <person name="Zhou H."/>
            <person name="Xiong C."/>
            <person name="Li S."/>
            <person name="Yu J."/>
            <person name="Hong S."/>
            <person name="Yu X."/>
            <person name="Zou P."/>
            <person name="Chen C."/>
            <person name="Chang X."/>
            <person name="Wang W."/>
            <person name="Lv Y."/>
            <person name="Sun Y."/>
            <person name="Ma L."/>
            <person name="Shen B."/>
            <person name="Zhu C."/>
        </authorList>
    </citation>
    <scope>NUCLEOTIDE SEQUENCE [LARGE SCALE GENOMIC DNA]</scope>
</reference>
<dbReference type="Pfam" id="PF00089">
    <property type="entry name" value="Trypsin"/>
    <property type="match status" value="1"/>
</dbReference>
<dbReference type="InterPro" id="IPR043504">
    <property type="entry name" value="Peptidase_S1_PA_chymotrypsin"/>
</dbReference>
<dbReference type="OrthoDB" id="6147874at2759"/>
<dbReference type="InterPro" id="IPR051333">
    <property type="entry name" value="CLIP_Serine_Protease"/>
</dbReference>
<dbReference type="Gene3D" id="2.40.10.10">
    <property type="entry name" value="Trypsin-like serine proteases"/>
    <property type="match status" value="2"/>
</dbReference>
<dbReference type="PANTHER" id="PTHR24260:SF136">
    <property type="entry name" value="GH08193P-RELATED"/>
    <property type="match status" value="1"/>
</dbReference>
<proteinExistence type="inferred from homology"/>
<dbReference type="SMART" id="SM00020">
    <property type="entry name" value="Tryp_SPc"/>
    <property type="match status" value="1"/>
</dbReference>
<evidence type="ECO:0000256" key="1">
    <source>
        <dbReference type="ARBA" id="ARBA00024195"/>
    </source>
</evidence>
<name>A0A084W4J9_ANOSI</name>
<dbReference type="InterPro" id="IPR011042">
    <property type="entry name" value="6-blade_b-propeller_TolB-like"/>
</dbReference>
<feature type="domain" description="Peptidase S1" evidence="2">
    <location>
        <begin position="1"/>
        <end position="210"/>
    </location>
</feature>
<dbReference type="SUPFAM" id="SSF63825">
    <property type="entry name" value="YWTD domain"/>
    <property type="match status" value="1"/>
</dbReference>
<dbReference type="InterPro" id="IPR001254">
    <property type="entry name" value="Trypsin_dom"/>
</dbReference>
<evidence type="ECO:0000259" key="2">
    <source>
        <dbReference type="PROSITE" id="PS50240"/>
    </source>
</evidence>
<accession>A0A084W4J9</accession>
<dbReference type="EnsemblMetazoa" id="ASIC013098-RA">
    <property type="protein sequence ID" value="ASIC013098-PA"/>
    <property type="gene ID" value="ASIC013098"/>
</dbReference>
<dbReference type="STRING" id="74873.A0A084W4J9"/>
<dbReference type="Proteomes" id="UP000030765">
    <property type="component" value="Unassembled WGS sequence"/>
</dbReference>
<organism evidence="3">
    <name type="scientific">Anopheles sinensis</name>
    <name type="common">Mosquito</name>
    <dbReference type="NCBI Taxonomy" id="74873"/>
    <lineage>
        <taxon>Eukaryota</taxon>
        <taxon>Metazoa</taxon>
        <taxon>Ecdysozoa</taxon>
        <taxon>Arthropoda</taxon>
        <taxon>Hexapoda</taxon>
        <taxon>Insecta</taxon>
        <taxon>Pterygota</taxon>
        <taxon>Neoptera</taxon>
        <taxon>Endopterygota</taxon>
        <taxon>Diptera</taxon>
        <taxon>Nematocera</taxon>
        <taxon>Culicoidea</taxon>
        <taxon>Culicidae</taxon>
        <taxon>Anophelinae</taxon>
        <taxon>Anopheles</taxon>
    </lineage>
</organism>
<evidence type="ECO:0000313" key="5">
    <source>
        <dbReference type="Proteomes" id="UP000030765"/>
    </source>
</evidence>
<dbReference type="InterPro" id="IPR009003">
    <property type="entry name" value="Peptidase_S1_PA"/>
</dbReference>
<dbReference type="Gene3D" id="2.120.10.30">
    <property type="entry name" value="TolB, C-terminal domain"/>
    <property type="match status" value="1"/>
</dbReference>